<dbReference type="EMBL" id="BAABCW010000041">
    <property type="protein sequence ID" value="GAA3523771.1"/>
    <property type="molecule type" value="Genomic_DNA"/>
</dbReference>
<dbReference type="SUPFAM" id="SSF52058">
    <property type="entry name" value="L domain-like"/>
    <property type="match status" value="2"/>
</dbReference>
<dbReference type="InterPro" id="IPR036941">
    <property type="entry name" value="Rcpt_L-dom_sf"/>
</dbReference>
<name>A0ABP6UXT4_9FLAO</name>
<organism evidence="7 8">
    <name type="scientific">Aquimarina addita</name>
    <dbReference type="NCBI Taxonomy" id="870485"/>
    <lineage>
        <taxon>Bacteria</taxon>
        <taxon>Pseudomonadati</taxon>
        <taxon>Bacteroidota</taxon>
        <taxon>Flavobacteriia</taxon>
        <taxon>Flavobacteriales</taxon>
        <taxon>Flavobacteriaceae</taxon>
        <taxon>Aquimarina</taxon>
    </lineage>
</organism>
<dbReference type="PANTHER" id="PTHR31018">
    <property type="entry name" value="SPORULATION-SPECIFIC PROTEIN-RELATED"/>
    <property type="match status" value="1"/>
</dbReference>
<dbReference type="Gene3D" id="3.80.20.20">
    <property type="entry name" value="Receptor L-domain"/>
    <property type="match status" value="2"/>
</dbReference>
<protein>
    <recommendedName>
        <fullName evidence="9">Fibronectin type-III domain-containing protein</fullName>
    </recommendedName>
</protein>
<dbReference type="Proteomes" id="UP001500459">
    <property type="component" value="Unassembled WGS sequence"/>
</dbReference>
<keyword evidence="8" id="KW-1185">Reference proteome</keyword>
<dbReference type="PROSITE" id="PS51257">
    <property type="entry name" value="PROKAR_LIPOPROTEIN"/>
    <property type="match status" value="1"/>
</dbReference>
<evidence type="ECO:0008006" key="9">
    <source>
        <dbReference type="Google" id="ProtNLM"/>
    </source>
</evidence>
<dbReference type="InterPro" id="IPR013783">
    <property type="entry name" value="Ig-like_fold"/>
</dbReference>
<comment type="caution">
    <text evidence="7">The sequence shown here is derived from an EMBL/GenBank/DDBJ whole genome shotgun (WGS) entry which is preliminary data.</text>
</comment>
<dbReference type="Gene3D" id="2.60.40.10">
    <property type="entry name" value="Immunoglobulins"/>
    <property type="match status" value="1"/>
</dbReference>
<keyword evidence="4 6" id="KW-0732">Signal</keyword>
<evidence type="ECO:0000256" key="6">
    <source>
        <dbReference type="SAM" id="SignalP"/>
    </source>
</evidence>
<feature type="signal peptide" evidence="6">
    <location>
        <begin position="1"/>
        <end position="23"/>
    </location>
</feature>
<accession>A0ABP6UXT4</accession>
<evidence type="ECO:0000313" key="8">
    <source>
        <dbReference type="Proteomes" id="UP001500459"/>
    </source>
</evidence>
<reference evidence="8" key="1">
    <citation type="journal article" date="2019" name="Int. J. Syst. Evol. Microbiol.">
        <title>The Global Catalogue of Microorganisms (GCM) 10K type strain sequencing project: providing services to taxonomists for standard genome sequencing and annotation.</title>
        <authorList>
            <consortium name="The Broad Institute Genomics Platform"/>
            <consortium name="The Broad Institute Genome Sequencing Center for Infectious Disease"/>
            <person name="Wu L."/>
            <person name="Ma J."/>
        </authorList>
    </citation>
    <scope>NUCLEOTIDE SEQUENCE [LARGE SCALE GENOMIC DNA]</scope>
    <source>
        <strain evidence="8">JCM 17106</strain>
    </source>
</reference>
<evidence type="ECO:0000256" key="2">
    <source>
        <dbReference type="ARBA" id="ARBA00022512"/>
    </source>
</evidence>
<evidence type="ECO:0000256" key="5">
    <source>
        <dbReference type="ARBA" id="ARBA00023180"/>
    </source>
</evidence>
<evidence type="ECO:0000313" key="7">
    <source>
        <dbReference type="EMBL" id="GAA3523771.1"/>
    </source>
</evidence>
<evidence type="ECO:0000256" key="1">
    <source>
        <dbReference type="ARBA" id="ARBA00004191"/>
    </source>
</evidence>
<evidence type="ECO:0000256" key="3">
    <source>
        <dbReference type="ARBA" id="ARBA00022525"/>
    </source>
</evidence>
<dbReference type="InterPro" id="IPR051648">
    <property type="entry name" value="CWI-Assembly_Regulator"/>
</dbReference>
<sequence>MIKTLTKHRIILFTLLFSLFLISCSTDDDEPLVIEAIKNPNNDVTSSSYQSGTLTFTPGQNTPSSATYKIYLDTNEDPTTVYNLSTNSYNYSNLKANSTYYWKVETIDNTGTVLATSSVFNFITGLIYNGTLSLTQEQIDTFEYTKVIGNLFIHGFDNNSITNLNGLSSLSSVEGNLQIWVNDNLESLEGLEALTTLGGDLHILENPILKNLMGLNGITSIGGNLILSTNNTLISLDGLNNLASVEGEVTVNRNDDLTSFDDLDAITSIGGYLNIWENDNLINLNGLETLTALGGNLYIGTTTNPRASGVGNNILFNLCGVSQLIINGQITSEEYFVRSNAYNPTYIEIQTTGSGGCQR</sequence>
<gene>
    <name evidence="7" type="ORF">GCM10022393_43280</name>
</gene>
<comment type="subcellular location">
    <subcellularLocation>
        <location evidence="1">Secreted</location>
        <location evidence="1">Cell wall</location>
    </subcellularLocation>
</comment>
<proteinExistence type="predicted"/>
<keyword evidence="2" id="KW-0134">Cell wall</keyword>
<dbReference type="RefSeq" id="WP_344931029.1">
    <property type="nucleotide sequence ID" value="NZ_BAABCW010000041.1"/>
</dbReference>
<keyword evidence="5" id="KW-0325">Glycoprotein</keyword>
<dbReference type="PANTHER" id="PTHR31018:SF3">
    <property type="entry name" value="RECEPTOR PROTEIN-TYROSINE KINASE"/>
    <property type="match status" value="1"/>
</dbReference>
<keyword evidence="3" id="KW-0964">Secreted</keyword>
<feature type="chain" id="PRO_5045398676" description="Fibronectin type-III domain-containing protein" evidence="6">
    <location>
        <begin position="24"/>
        <end position="359"/>
    </location>
</feature>
<evidence type="ECO:0000256" key="4">
    <source>
        <dbReference type="ARBA" id="ARBA00022729"/>
    </source>
</evidence>